<proteinExistence type="predicted"/>
<evidence type="ECO:0000313" key="3">
    <source>
        <dbReference type="Proteomes" id="UP001215598"/>
    </source>
</evidence>
<keyword evidence="3" id="KW-1185">Reference proteome</keyword>
<accession>A0AAD7JM44</accession>
<dbReference type="Proteomes" id="UP001215598">
    <property type="component" value="Unassembled WGS sequence"/>
</dbReference>
<name>A0AAD7JM44_9AGAR</name>
<organism evidence="2 3">
    <name type="scientific">Mycena metata</name>
    <dbReference type="NCBI Taxonomy" id="1033252"/>
    <lineage>
        <taxon>Eukaryota</taxon>
        <taxon>Fungi</taxon>
        <taxon>Dikarya</taxon>
        <taxon>Basidiomycota</taxon>
        <taxon>Agaricomycotina</taxon>
        <taxon>Agaricomycetes</taxon>
        <taxon>Agaricomycetidae</taxon>
        <taxon>Agaricales</taxon>
        <taxon>Marasmiineae</taxon>
        <taxon>Mycenaceae</taxon>
        <taxon>Mycena</taxon>
    </lineage>
</organism>
<evidence type="ECO:0000256" key="1">
    <source>
        <dbReference type="SAM" id="MobiDB-lite"/>
    </source>
</evidence>
<comment type="caution">
    <text evidence="2">The sequence shown here is derived from an EMBL/GenBank/DDBJ whole genome shotgun (WGS) entry which is preliminary data.</text>
</comment>
<protein>
    <submittedName>
        <fullName evidence="2">Uncharacterized protein</fullName>
    </submittedName>
</protein>
<dbReference type="EMBL" id="JARKIB010000021">
    <property type="protein sequence ID" value="KAJ7767814.1"/>
    <property type="molecule type" value="Genomic_DNA"/>
</dbReference>
<reference evidence="2" key="1">
    <citation type="submission" date="2023-03" db="EMBL/GenBank/DDBJ databases">
        <title>Massive genome expansion in bonnet fungi (Mycena s.s.) driven by repeated elements and novel gene families across ecological guilds.</title>
        <authorList>
            <consortium name="Lawrence Berkeley National Laboratory"/>
            <person name="Harder C.B."/>
            <person name="Miyauchi S."/>
            <person name="Viragh M."/>
            <person name="Kuo A."/>
            <person name="Thoen E."/>
            <person name="Andreopoulos B."/>
            <person name="Lu D."/>
            <person name="Skrede I."/>
            <person name="Drula E."/>
            <person name="Henrissat B."/>
            <person name="Morin E."/>
            <person name="Kohler A."/>
            <person name="Barry K."/>
            <person name="LaButti K."/>
            <person name="Morin E."/>
            <person name="Salamov A."/>
            <person name="Lipzen A."/>
            <person name="Mereny Z."/>
            <person name="Hegedus B."/>
            <person name="Baldrian P."/>
            <person name="Stursova M."/>
            <person name="Weitz H."/>
            <person name="Taylor A."/>
            <person name="Grigoriev I.V."/>
            <person name="Nagy L.G."/>
            <person name="Martin F."/>
            <person name="Kauserud H."/>
        </authorList>
    </citation>
    <scope>NUCLEOTIDE SEQUENCE</scope>
    <source>
        <strain evidence="2">CBHHK182m</strain>
    </source>
</reference>
<evidence type="ECO:0000313" key="2">
    <source>
        <dbReference type="EMBL" id="KAJ7767814.1"/>
    </source>
</evidence>
<gene>
    <name evidence="2" type="ORF">B0H16DRAFT_1882492</name>
</gene>
<feature type="region of interest" description="Disordered" evidence="1">
    <location>
        <begin position="38"/>
        <end position="84"/>
    </location>
</feature>
<feature type="compositionally biased region" description="Basic and acidic residues" evidence="1">
    <location>
        <begin position="38"/>
        <end position="53"/>
    </location>
</feature>
<dbReference type="AlphaFoldDB" id="A0AAD7JM44"/>
<sequence length="217" mass="23638">MERPSTRVIPHNNPAPCAYGRVLLSRAPAETIRREMEMGERADARAKVQEKGKQGMPLPLTPPSTDPRAHNARSCSAPTDPRPRTSSAFLQVCADSSQPILPTRRRWEVLYEPGGMKMPVACRSPQACAPHSALALVLTSPPNFSWRARIFDIGCGDPSHLQYSASASSWAAFPRCRDVSRLRAASILLERLALVAYTRAVLGLLAPDSVVAIAFAQ</sequence>